<accession>A0A1H8R1S1</accession>
<gene>
    <name evidence="1" type="ORF">SAMN05660991_00941</name>
</gene>
<dbReference type="AlphaFoldDB" id="A0A1H8R1S1"/>
<dbReference type="EMBL" id="FOEE01000002">
    <property type="protein sequence ID" value="SEO60276.1"/>
    <property type="molecule type" value="Genomic_DNA"/>
</dbReference>
<reference evidence="2" key="1">
    <citation type="submission" date="2016-10" db="EMBL/GenBank/DDBJ databases">
        <authorList>
            <person name="Varghese N."/>
            <person name="Submissions S."/>
        </authorList>
    </citation>
    <scope>NUCLEOTIDE SEQUENCE [LARGE SCALE GENOMIC DNA]</scope>
    <source>
        <strain evidence="2">DSM 45413</strain>
    </source>
</reference>
<evidence type="ECO:0000313" key="1">
    <source>
        <dbReference type="EMBL" id="SEO60276.1"/>
    </source>
</evidence>
<sequence length="64" mass="6887">MARKMIDCRTMPSDINCTLTIAGEEEEVLDAAVMHAVAKHGHEDTPELRETIRGGLVAAEPALA</sequence>
<dbReference type="InterPro" id="IPR009409">
    <property type="entry name" value="DUF1059"/>
</dbReference>
<name>A0A1H8R1S1_9ACTN</name>
<dbReference type="Pfam" id="PF06348">
    <property type="entry name" value="DUF1059"/>
    <property type="match status" value="1"/>
</dbReference>
<evidence type="ECO:0000313" key="2">
    <source>
        <dbReference type="Proteomes" id="UP000198960"/>
    </source>
</evidence>
<dbReference type="STRING" id="673521.SAMN05660991_00941"/>
<organism evidence="1 2">
    <name type="scientific">Trujillonella endophytica</name>
    <dbReference type="NCBI Taxonomy" id="673521"/>
    <lineage>
        <taxon>Bacteria</taxon>
        <taxon>Bacillati</taxon>
        <taxon>Actinomycetota</taxon>
        <taxon>Actinomycetes</taxon>
        <taxon>Geodermatophilales</taxon>
        <taxon>Geodermatophilaceae</taxon>
        <taxon>Trujillonella</taxon>
    </lineage>
</organism>
<proteinExistence type="predicted"/>
<keyword evidence="2" id="KW-1185">Reference proteome</keyword>
<dbReference type="RefSeq" id="WP_091940628.1">
    <property type="nucleotide sequence ID" value="NZ_FOEE01000002.1"/>
</dbReference>
<dbReference type="OrthoDB" id="9182871at2"/>
<evidence type="ECO:0008006" key="3">
    <source>
        <dbReference type="Google" id="ProtNLM"/>
    </source>
</evidence>
<protein>
    <recommendedName>
        <fullName evidence="3">DUF1059 domain-containing protein</fullName>
    </recommendedName>
</protein>
<dbReference type="Proteomes" id="UP000198960">
    <property type="component" value="Unassembled WGS sequence"/>
</dbReference>